<evidence type="ECO:0000256" key="2">
    <source>
        <dbReference type="ARBA" id="ARBA00023239"/>
    </source>
</evidence>
<keyword evidence="7" id="KW-1185">Reference proteome</keyword>
<keyword evidence="1 3" id="KW-0556">Organic radical</keyword>
<dbReference type="GO" id="GO:0005829">
    <property type="term" value="C:cytosol"/>
    <property type="evidence" value="ECO:0007669"/>
    <property type="project" value="TreeGrafter"/>
</dbReference>
<dbReference type="RefSeq" id="WP_238721210.1">
    <property type="nucleotide sequence ID" value="NZ_JAHQCW010000008.1"/>
</dbReference>
<dbReference type="PROSITE" id="PS51554">
    <property type="entry name" value="PFL"/>
    <property type="match status" value="1"/>
</dbReference>
<evidence type="ECO:0000256" key="3">
    <source>
        <dbReference type="PROSITE-ProRule" id="PRU00493"/>
    </source>
</evidence>
<feature type="domain" description="PFL" evidence="5">
    <location>
        <begin position="1"/>
        <end position="626"/>
    </location>
</feature>
<dbReference type="EMBL" id="JAHQCW010000008">
    <property type="protein sequence ID" value="MBU9736320.1"/>
    <property type="molecule type" value="Genomic_DNA"/>
</dbReference>
<dbReference type="InterPro" id="IPR051215">
    <property type="entry name" value="GRE"/>
</dbReference>
<comment type="caution">
    <text evidence="6">The sequence shown here is derived from an EMBL/GenBank/DDBJ whole genome shotgun (WGS) entry which is preliminary data.</text>
</comment>
<gene>
    <name evidence="6" type="ORF">KTH89_07195</name>
</gene>
<dbReference type="Pfam" id="PF01228">
    <property type="entry name" value="Gly_radical"/>
    <property type="match status" value="1"/>
</dbReference>
<feature type="modified residue" description="Glycine radical" evidence="3">
    <location>
        <position position="727"/>
    </location>
</feature>
<proteinExistence type="predicted"/>
<evidence type="ECO:0000259" key="4">
    <source>
        <dbReference type="PROSITE" id="PS51149"/>
    </source>
</evidence>
<dbReference type="InterPro" id="IPR001150">
    <property type="entry name" value="Gly_radical"/>
</dbReference>
<dbReference type="PANTHER" id="PTHR43641">
    <property type="entry name" value="FORMATE ACETYLTRANSFERASE 3-RELATED"/>
    <property type="match status" value="1"/>
</dbReference>
<dbReference type="Proteomes" id="UP000712157">
    <property type="component" value="Unassembled WGS sequence"/>
</dbReference>
<feature type="domain" description="Glycine radical" evidence="4">
    <location>
        <begin position="633"/>
        <end position="750"/>
    </location>
</feature>
<evidence type="ECO:0000313" key="6">
    <source>
        <dbReference type="EMBL" id="MBU9736320.1"/>
    </source>
</evidence>
<dbReference type="AlphaFoldDB" id="A0A949NHK8"/>
<name>A0A949NHK8_9FIRM</name>
<dbReference type="GO" id="GO:0016829">
    <property type="term" value="F:lyase activity"/>
    <property type="evidence" value="ECO:0007669"/>
    <property type="project" value="UniProtKB-KW"/>
</dbReference>
<organism evidence="6 7">
    <name type="scientific">Diplocloster agilis</name>
    <dbReference type="NCBI Taxonomy" id="2850323"/>
    <lineage>
        <taxon>Bacteria</taxon>
        <taxon>Bacillati</taxon>
        <taxon>Bacillota</taxon>
        <taxon>Clostridia</taxon>
        <taxon>Lachnospirales</taxon>
        <taxon>Lachnospiraceae</taxon>
        <taxon>Diplocloster</taxon>
    </lineage>
</organism>
<evidence type="ECO:0000259" key="5">
    <source>
        <dbReference type="PROSITE" id="PS51554"/>
    </source>
</evidence>
<dbReference type="Pfam" id="PF02901">
    <property type="entry name" value="PFL-like"/>
    <property type="match status" value="1"/>
</dbReference>
<keyword evidence="2" id="KW-0456">Lyase</keyword>
<dbReference type="SUPFAM" id="SSF51998">
    <property type="entry name" value="PFL-like glycyl radical enzymes"/>
    <property type="match status" value="1"/>
</dbReference>
<dbReference type="InterPro" id="IPR004184">
    <property type="entry name" value="PFL_dom"/>
</dbReference>
<dbReference type="PANTHER" id="PTHR43641:SF2">
    <property type="entry name" value="DEHYDRATASE YBIW-RELATED"/>
    <property type="match status" value="1"/>
</dbReference>
<dbReference type="Gene3D" id="3.20.70.20">
    <property type="match status" value="1"/>
</dbReference>
<accession>A0A949NHK8</accession>
<reference evidence="6" key="1">
    <citation type="submission" date="2021-06" db="EMBL/GenBank/DDBJ databases">
        <title>Description of novel taxa of the family Lachnospiraceae.</title>
        <authorList>
            <person name="Chaplin A.V."/>
            <person name="Sokolova S.R."/>
            <person name="Pikina A.P."/>
            <person name="Korzhanova M."/>
            <person name="Belova V."/>
            <person name="Korostin D."/>
            <person name="Efimov B.A."/>
        </authorList>
    </citation>
    <scope>NUCLEOTIDE SEQUENCE</scope>
    <source>
        <strain evidence="6">ASD5720</strain>
    </source>
</reference>
<protein>
    <submittedName>
        <fullName evidence="6">Uncharacterized protein</fullName>
    </submittedName>
</protein>
<evidence type="ECO:0000313" key="7">
    <source>
        <dbReference type="Proteomes" id="UP000712157"/>
    </source>
</evidence>
<dbReference type="PROSITE" id="PS51149">
    <property type="entry name" value="GLY_RADICAL_2"/>
    <property type="match status" value="1"/>
</dbReference>
<evidence type="ECO:0000256" key="1">
    <source>
        <dbReference type="ARBA" id="ARBA00022818"/>
    </source>
</evidence>
<sequence length="750" mass="85055">MTERVLSFEKYRDEFYQEFEEYYAAYPLPAPEAEHMPVDTDIGKKAAKTKPCEEKSRIYRAAVKCPVHVFRYFPFYYEVCTGRARNGLTAGFPPEPGIGGTMMRNHSAIEKRFFDFRDYYKERNLFISFFFTDFAHHCIGYEKVLRLGLNGLSDQAEKKRKNTQDAGQVSFLDSVICGCAALKRIAENFAREAAEMAGREKDGEVRGNLLRIARTAARVPAEAPETFYEALNTIWFMREIVMGLEGIGIAVIGHFDRLLYPYYEKDVREGRLTRQEAKDLLSFALNLTDAKWDLRTDPPEGGANTAMTIGGCDQEGRPVYNEVSRMILEIFEEQELVNPKLQARISRNHPAEFFERLARIAGRGKNVLSIFNDEVLIPAQVRQGKELQDSRLYVAGGCQEPVLSETEVNCRAYIYMSLPKLLLLTLGVGEEGFWEHEGLEPVQADSCRDFEEFYACFLGKARQIVHRVTGYFNEWEREWYGYNPCPLYSATITGCIEKGLDMTQGGAKYNTSSFSPVGFGTLVDSLFAVQKVVYEQKFLTLHELRGCLNRNFEGSERTRAYLANRVDKWGRDSGEINRLASRLADDLTLVFSGMPNTRGGWFENSLFTNTGYVSLRGTEATPDGRRRGEILSRGIGPGEATGHTNLSRILEGLGALNLENHPASAVLYLDLPYSPNQMEPRIYEAVIRSFLDAGGSVFDFNLTDAEVLLEAQKNPEQYANLVVRVWGFSAYFTALDRELQDEMIARNRSH</sequence>